<dbReference type="PhylomeDB" id="A0A0G4I0S7"/>
<feature type="repeat" description="ANK" evidence="3">
    <location>
        <begin position="410"/>
        <end position="442"/>
    </location>
</feature>
<proteinExistence type="predicted"/>
<dbReference type="Pfam" id="PF12796">
    <property type="entry name" value="Ank_2"/>
    <property type="match status" value="1"/>
</dbReference>
<dbReference type="Pfam" id="PF13857">
    <property type="entry name" value="Ank_5"/>
    <property type="match status" value="1"/>
</dbReference>
<dbReference type="PANTHER" id="PTHR24126:SF14">
    <property type="entry name" value="ANK_REP_REGION DOMAIN-CONTAINING PROTEIN"/>
    <property type="match status" value="1"/>
</dbReference>
<evidence type="ECO:0000313" key="4">
    <source>
        <dbReference type="EMBL" id="CEM50471.1"/>
    </source>
</evidence>
<evidence type="ECO:0000256" key="2">
    <source>
        <dbReference type="ARBA" id="ARBA00023043"/>
    </source>
</evidence>
<evidence type="ECO:0000256" key="3">
    <source>
        <dbReference type="PROSITE-ProRule" id="PRU00023"/>
    </source>
</evidence>
<organism evidence="4">
    <name type="scientific">Chromera velia CCMP2878</name>
    <dbReference type="NCBI Taxonomy" id="1169474"/>
    <lineage>
        <taxon>Eukaryota</taxon>
        <taxon>Sar</taxon>
        <taxon>Alveolata</taxon>
        <taxon>Colpodellida</taxon>
        <taxon>Chromeraceae</taxon>
        <taxon>Chromera</taxon>
    </lineage>
</organism>
<sequence>MASPPTTEAFIEQLEALQASFFSSLQTSFQGIQLVGKLLREKKAEQGNAAAAVPVSPVRPEDVASLESLEKICKEFFSNTAVKNFFRKVRGHIGEITSRHFDIDLSDFFDGGLGAVGEIIRSFRAVTAKDFQVEFQGFLNCDNDGEDTRLFLKAGADVNGLVEGQTAMMQSISAANMDALQMILEDGANMEVKAGTLPPAPPGGRDLHRGDTAVIVACRQRKWGMVRYLIAEGASTQVKDSTGRKLFAIACEAADRELVAGGHSYLDLQSDRGKVLEELYRNYSDRNSGVATVSGLLPVSQTALHFFSRHGCIDLVALALSSGIEVNAMDQIESTALHEAAKNRSEQGVELVQFLIDNGADVNSRDRDFDTPLTDALNSVSDDGVSISVVQRVVQILVDHGADVDIRGLGGQTALHHAVALGAIEIVKLLLDRGADLQIRNNGGETPRAVALEVTDEQFQEEMLALLDSTAAARQSMPVMAGT</sequence>
<dbReference type="SUPFAM" id="SSF48403">
    <property type="entry name" value="Ankyrin repeat"/>
    <property type="match status" value="1"/>
</dbReference>
<keyword evidence="1" id="KW-0677">Repeat</keyword>
<keyword evidence="2 3" id="KW-0040">ANK repeat</keyword>
<dbReference type="SMART" id="SM00248">
    <property type="entry name" value="ANK"/>
    <property type="match status" value="6"/>
</dbReference>
<evidence type="ECO:0000256" key="1">
    <source>
        <dbReference type="ARBA" id="ARBA00022737"/>
    </source>
</evidence>
<dbReference type="VEuPathDB" id="CryptoDB:Cvel_10017"/>
<dbReference type="EMBL" id="CDMZ01004673">
    <property type="protein sequence ID" value="CEM50471.1"/>
    <property type="molecule type" value="Genomic_DNA"/>
</dbReference>
<dbReference type="InterPro" id="IPR002110">
    <property type="entry name" value="Ankyrin_rpt"/>
</dbReference>
<feature type="repeat" description="ANK" evidence="3">
    <location>
        <begin position="163"/>
        <end position="195"/>
    </location>
</feature>
<gene>
    <name evidence="4" type="ORF">Cvel_10017</name>
</gene>
<dbReference type="PANTHER" id="PTHR24126">
    <property type="entry name" value="ANKYRIN REPEAT, PH AND SEC7 DOMAIN CONTAINING PROTEIN SECG-RELATED"/>
    <property type="match status" value="1"/>
</dbReference>
<dbReference type="InterPro" id="IPR036770">
    <property type="entry name" value="Ankyrin_rpt-contain_sf"/>
</dbReference>
<accession>A0A0G4I0S7</accession>
<name>A0A0G4I0S7_9ALVE</name>
<reference evidence="4" key="1">
    <citation type="submission" date="2014-11" db="EMBL/GenBank/DDBJ databases">
        <authorList>
            <person name="Otto D Thomas"/>
            <person name="Naeem Raeece"/>
        </authorList>
    </citation>
    <scope>NUCLEOTIDE SEQUENCE</scope>
</reference>
<feature type="repeat" description="ANK" evidence="3">
    <location>
        <begin position="332"/>
        <end position="367"/>
    </location>
</feature>
<dbReference type="AlphaFoldDB" id="A0A0G4I0S7"/>
<dbReference type="PROSITE" id="PS50088">
    <property type="entry name" value="ANK_REPEAT"/>
    <property type="match status" value="5"/>
</dbReference>
<protein>
    <submittedName>
        <fullName evidence="4">Uncharacterized protein</fullName>
    </submittedName>
</protein>
<dbReference type="PROSITE" id="PS50297">
    <property type="entry name" value="ANK_REP_REGION"/>
    <property type="match status" value="2"/>
</dbReference>
<feature type="repeat" description="ANK" evidence="3">
    <location>
        <begin position="209"/>
        <end position="241"/>
    </location>
</feature>
<feature type="repeat" description="ANK" evidence="3">
    <location>
        <begin position="299"/>
        <end position="331"/>
    </location>
</feature>
<dbReference type="Gene3D" id="1.25.40.20">
    <property type="entry name" value="Ankyrin repeat-containing domain"/>
    <property type="match status" value="3"/>
</dbReference>